<name>A0ABV4C8D6_9MYCO</name>
<evidence type="ECO:0000313" key="1">
    <source>
        <dbReference type="EMBL" id="MEY8018453.1"/>
    </source>
</evidence>
<gene>
    <name evidence="1" type="ORF">AB8998_27560</name>
</gene>
<organism evidence="1 2">
    <name type="scientific">Mycobacterium servetii</name>
    <dbReference type="NCBI Taxonomy" id="3237418"/>
    <lineage>
        <taxon>Bacteria</taxon>
        <taxon>Bacillati</taxon>
        <taxon>Actinomycetota</taxon>
        <taxon>Actinomycetes</taxon>
        <taxon>Mycobacteriales</taxon>
        <taxon>Mycobacteriaceae</taxon>
        <taxon>Mycobacterium</taxon>
    </lineage>
</organism>
<reference evidence="1 2" key="1">
    <citation type="submission" date="2024-08" db="EMBL/GenBank/DDBJ databases">
        <title>Mycobacterium servetensis sp. nov., a novel rapid-growing mycobacterial species recovered from a human patient in Zaragoza, Spain.</title>
        <authorList>
            <person name="Tristancho-Baro A.I."/>
            <person name="Buenestado-Serrano S."/>
            <person name="Garcia De Viedma D."/>
            <person name="Milagro-Beamonte A."/>
            <person name="Burillo N."/>
            <person name="Sanz S."/>
            <person name="Lopez-Calleja A.I."/>
            <person name="Penas-Utrilla D."/>
            <person name="Guardingo M."/>
            <person name="Garcia M.J."/>
            <person name="Vinuelas-Bayon J."/>
        </authorList>
    </citation>
    <scope>NUCLEOTIDE SEQUENCE [LARGE SCALE GENOMIC DNA]</scope>
    <source>
        <strain evidence="2">HUMS_12744610</strain>
    </source>
</reference>
<keyword evidence="2" id="KW-1185">Reference proteome</keyword>
<dbReference type="Proteomes" id="UP001564760">
    <property type="component" value="Unassembled WGS sequence"/>
</dbReference>
<dbReference type="RefSeq" id="WP_369741068.1">
    <property type="nucleotide sequence ID" value="NZ_JBGEDP010000001.1"/>
</dbReference>
<protein>
    <submittedName>
        <fullName evidence="1">Uncharacterized protein</fullName>
    </submittedName>
</protein>
<proteinExistence type="predicted"/>
<comment type="caution">
    <text evidence="1">The sequence shown here is derived from an EMBL/GenBank/DDBJ whole genome shotgun (WGS) entry which is preliminary data.</text>
</comment>
<accession>A0ABV4C8D6</accession>
<sequence>MVATAVATPVVGPPVTQTVTLGGSQFGGLIPGLRGALADLATAITPLT</sequence>
<dbReference type="EMBL" id="JBGEDP010000001">
    <property type="protein sequence ID" value="MEY8018453.1"/>
    <property type="molecule type" value="Genomic_DNA"/>
</dbReference>
<evidence type="ECO:0000313" key="2">
    <source>
        <dbReference type="Proteomes" id="UP001564760"/>
    </source>
</evidence>